<dbReference type="GO" id="GO:0005509">
    <property type="term" value="F:calcium ion binding"/>
    <property type="evidence" value="ECO:0007669"/>
    <property type="project" value="UniProtKB-UniRule"/>
</dbReference>
<evidence type="ECO:0000313" key="7">
    <source>
        <dbReference type="Proteomes" id="UP000436088"/>
    </source>
</evidence>
<dbReference type="InterPro" id="IPR045198">
    <property type="entry name" value="CNBL1-10"/>
</dbReference>
<comment type="subunit">
    <text evidence="4">Homodimer. Interacts with CIPK.</text>
</comment>
<keyword evidence="4" id="KW-0479">Metal-binding</keyword>
<comment type="similarity">
    <text evidence="3 4">Belongs to the calcineurin regulatory subunit family.</text>
</comment>
<dbReference type="Gene3D" id="1.10.238.10">
    <property type="entry name" value="EF-hand"/>
    <property type="match status" value="1"/>
</dbReference>
<keyword evidence="1 4" id="KW-0677">Repeat</keyword>
<dbReference type="SMART" id="SM00054">
    <property type="entry name" value="EFh"/>
    <property type="match status" value="2"/>
</dbReference>
<sequence>MGCFHSKVTKNIQNTKIPLYSLHKLPVISVSEVEALFELFKSISGSVIDDGLINKEEFQLALFMNRKKENIFANRIFDLYDAKKKGVIDFGDFVRALTVFHPNASQEVKTDFAFKLYDLDGTGFIERNEVKLMLIELLGESEMKVADEIIEAILDKLVVKKLLKLREEARNLFIPCTNWSLIKGKWLWDQIRVRAAKVTWHRIIWFPAHIPKFSLIAWMATLDRLPTRDRLIRFGLVLDHGCVLCGSGIESRDHLFADCFFAQEVWDAVLVSCGIRLVSLNWDDCLQWLIVNLKGKSLRVRILKLGWTGFLYYIWEERNHRSFRGVSRSADMIVSSIKDAVKIKLYSYSLQEIDDANRQVGINWGLI</sequence>
<evidence type="ECO:0000256" key="2">
    <source>
        <dbReference type="ARBA" id="ARBA00022837"/>
    </source>
</evidence>
<evidence type="ECO:0000259" key="5">
    <source>
        <dbReference type="PROSITE" id="PS50222"/>
    </source>
</evidence>
<keyword evidence="2 4" id="KW-0106">Calcium</keyword>
<dbReference type="PANTHER" id="PTHR23056:SF44">
    <property type="entry name" value="CALCINEURIN B-LIKE PROTEIN 1"/>
    <property type="match status" value="1"/>
</dbReference>
<evidence type="ECO:0000256" key="1">
    <source>
        <dbReference type="ARBA" id="ARBA00022737"/>
    </source>
</evidence>
<dbReference type="GO" id="GO:0016020">
    <property type="term" value="C:membrane"/>
    <property type="evidence" value="ECO:0007669"/>
    <property type="project" value="UniProtKB-SubCell"/>
</dbReference>
<gene>
    <name evidence="6" type="ORF">F3Y22_tig00110482pilonHSYRG00019</name>
</gene>
<dbReference type="InterPro" id="IPR011992">
    <property type="entry name" value="EF-hand-dom_pair"/>
</dbReference>
<keyword evidence="4" id="KW-0472">Membrane</keyword>
<comment type="caution">
    <text evidence="6">The sequence shown here is derived from an EMBL/GenBank/DDBJ whole genome shotgun (WGS) entry which is preliminary data.</text>
</comment>
<dbReference type="FunFam" id="1.10.238.10:FF:000073">
    <property type="entry name" value="calcineurin B-like protein 3"/>
    <property type="match status" value="1"/>
</dbReference>
<accession>A0A6A3AF30</accession>
<dbReference type="InterPro" id="IPR018247">
    <property type="entry name" value="EF_Hand_1_Ca_BS"/>
</dbReference>
<dbReference type="EMBL" id="VEPZ02001007">
    <property type="protein sequence ID" value="KAE8702423.1"/>
    <property type="molecule type" value="Genomic_DNA"/>
</dbReference>
<comment type="function">
    <text evidence="4">Acts as a calcium sensor. CBL proteins interact with CIPK serine-threonine protein kinases. Binding of a CBL protein to the regulatory NAF domain of a CIPK protein lead to the activation of the kinase in a calcium-dependent manner.</text>
</comment>
<evidence type="ECO:0000256" key="4">
    <source>
        <dbReference type="RuleBase" id="RU369080"/>
    </source>
</evidence>
<dbReference type="Proteomes" id="UP000436088">
    <property type="component" value="Unassembled WGS sequence"/>
</dbReference>
<dbReference type="GO" id="GO:0019900">
    <property type="term" value="F:kinase binding"/>
    <property type="evidence" value="ECO:0007669"/>
    <property type="project" value="UniProtKB-UniRule"/>
</dbReference>
<feature type="domain" description="EF-hand" evidence="5">
    <location>
        <begin position="68"/>
        <end position="103"/>
    </location>
</feature>
<dbReference type="Pfam" id="PF13966">
    <property type="entry name" value="zf-RVT"/>
    <property type="match status" value="1"/>
</dbReference>
<comment type="subcellular location">
    <subcellularLocation>
        <location evidence="4">Membrane</location>
    </subcellularLocation>
</comment>
<protein>
    <recommendedName>
        <fullName evidence="4">Calcineurin B-like protein</fullName>
    </recommendedName>
</protein>
<name>A0A6A3AF30_HIBSY</name>
<evidence type="ECO:0000256" key="3">
    <source>
        <dbReference type="ARBA" id="ARBA00023774"/>
    </source>
</evidence>
<dbReference type="AlphaFoldDB" id="A0A6A3AF30"/>
<dbReference type="InterPro" id="IPR002048">
    <property type="entry name" value="EF_hand_dom"/>
</dbReference>
<reference evidence="6" key="1">
    <citation type="submission" date="2019-09" db="EMBL/GenBank/DDBJ databases">
        <title>Draft genome information of white flower Hibiscus syriacus.</title>
        <authorList>
            <person name="Kim Y.-M."/>
        </authorList>
    </citation>
    <scope>NUCLEOTIDE SEQUENCE [LARGE SCALE GENOMIC DNA]</scope>
    <source>
        <strain evidence="6">YM2019G1</strain>
    </source>
</reference>
<proteinExistence type="inferred from homology"/>
<dbReference type="PROSITE" id="PS50222">
    <property type="entry name" value="EF_HAND_2"/>
    <property type="match status" value="2"/>
</dbReference>
<dbReference type="SUPFAM" id="SSF47473">
    <property type="entry name" value="EF-hand"/>
    <property type="match status" value="1"/>
</dbReference>
<organism evidence="6 7">
    <name type="scientific">Hibiscus syriacus</name>
    <name type="common">Rose of Sharon</name>
    <dbReference type="NCBI Taxonomy" id="106335"/>
    <lineage>
        <taxon>Eukaryota</taxon>
        <taxon>Viridiplantae</taxon>
        <taxon>Streptophyta</taxon>
        <taxon>Embryophyta</taxon>
        <taxon>Tracheophyta</taxon>
        <taxon>Spermatophyta</taxon>
        <taxon>Magnoliopsida</taxon>
        <taxon>eudicotyledons</taxon>
        <taxon>Gunneridae</taxon>
        <taxon>Pentapetalae</taxon>
        <taxon>rosids</taxon>
        <taxon>malvids</taxon>
        <taxon>Malvales</taxon>
        <taxon>Malvaceae</taxon>
        <taxon>Malvoideae</taxon>
        <taxon>Hibiscus</taxon>
    </lineage>
</organism>
<keyword evidence="7" id="KW-1185">Reference proteome</keyword>
<dbReference type="InterPro" id="IPR026960">
    <property type="entry name" value="RVT-Znf"/>
</dbReference>
<dbReference type="PROSITE" id="PS00018">
    <property type="entry name" value="EF_HAND_1"/>
    <property type="match status" value="1"/>
</dbReference>
<feature type="domain" description="EF-hand" evidence="5">
    <location>
        <begin position="105"/>
        <end position="140"/>
    </location>
</feature>
<dbReference type="PANTHER" id="PTHR23056">
    <property type="entry name" value="CALCINEURIN B"/>
    <property type="match status" value="1"/>
</dbReference>
<evidence type="ECO:0000313" key="6">
    <source>
        <dbReference type="EMBL" id="KAE8702423.1"/>
    </source>
</evidence>
<dbReference type="GO" id="GO:0019722">
    <property type="term" value="P:calcium-mediated signaling"/>
    <property type="evidence" value="ECO:0007669"/>
    <property type="project" value="UniProtKB-UniRule"/>
</dbReference>